<dbReference type="Gene3D" id="3.40.20.20">
    <property type="match status" value="2"/>
</dbReference>
<dbReference type="GO" id="GO:0004521">
    <property type="term" value="F:RNA endonuclease activity"/>
    <property type="evidence" value="ECO:0007669"/>
    <property type="project" value="UniProtKB-UniRule"/>
</dbReference>
<dbReference type="PIRSF" id="PIRSF001013">
    <property type="entry name" value="Barnase"/>
    <property type="match status" value="1"/>
</dbReference>
<sequence length="156" mass="17692">MKFSVKRWLLLLLSVVLSFAFAACKPSNNKVNDTLKSTKIDEKGTYDDFQSVADYIREYNKLPSNYITKSEATKFGWNPGDDLWKIAKGKSIGGDVFGNFEGSLPKAKGRTWRECDINYKGGKRGADRILFSNDGLVYGTSDHYKTFKAYYDKPNK</sequence>
<keyword evidence="7" id="KW-0732">Signal</keyword>
<evidence type="ECO:0000256" key="3">
    <source>
        <dbReference type="ARBA" id="ARBA00022214"/>
    </source>
</evidence>
<dbReference type="EMBL" id="FQZO01000003">
    <property type="protein sequence ID" value="SHJ20766.1"/>
    <property type="molecule type" value="Genomic_DNA"/>
</dbReference>
<comment type="similarity">
    <text evidence="2 7">Belongs to the ribonuclease N1/T1 family.</text>
</comment>
<dbReference type="InterPro" id="IPR053753">
    <property type="entry name" value="RNase_N1/T1-like_sf"/>
</dbReference>
<evidence type="ECO:0000256" key="5">
    <source>
        <dbReference type="ARBA" id="ARBA00022722"/>
    </source>
</evidence>
<feature type="active site" description="Proton donor" evidence="8">
    <location>
        <position position="143"/>
    </location>
</feature>
<dbReference type="Proteomes" id="UP000184080">
    <property type="component" value="Unassembled WGS sequence"/>
</dbReference>
<dbReference type="GO" id="GO:0016787">
    <property type="term" value="F:hydrolase activity"/>
    <property type="evidence" value="ECO:0007669"/>
    <property type="project" value="UniProtKB-KW"/>
</dbReference>
<dbReference type="Pfam" id="PF00545">
    <property type="entry name" value="Ribonuclease"/>
    <property type="match status" value="1"/>
</dbReference>
<feature type="active site" description="Proton acceptor" evidence="8">
    <location>
        <position position="114"/>
    </location>
</feature>
<keyword evidence="5 7" id="KW-0540">Nuclease</keyword>
<dbReference type="GO" id="GO:0003723">
    <property type="term" value="F:RNA binding"/>
    <property type="evidence" value="ECO:0007669"/>
    <property type="project" value="UniProtKB-UniRule"/>
</dbReference>
<accession>A0A1M6HF36</accession>
<keyword evidence="10" id="KW-1185">Reference proteome</keyword>
<dbReference type="STRING" id="1121298.SAMN05444401_2499"/>
<evidence type="ECO:0000256" key="6">
    <source>
        <dbReference type="ARBA" id="ARBA00022801"/>
    </source>
</evidence>
<evidence type="ECO:0000256" key="2">
    <source>
        <dbReference type="ARBA" id="ARBA00009006"/>
    </source>
</evidence>
<dbReference type="AlphaFoldDB" id="A0A1M6HF36"/>
<keyword evidence="4 7" id="KW-0964">Secreted</keyword>
<dbReference type="PROSITE" id="PS51257">
    <property type="entry name" value="PROKAR_LIPOPROTEIN"/>
    <property type="match status" value="1"/>
</dbReference>
<keyword evidence="6 7" id="KW-0378">Hydrolase</keyword>
<reference evidence="9 10" key="1">
    <citation type="submission" date="2016-11" db="EMBL/GenBank/DDBJ databases">
        <authorList>
            <person name="Jaros S."/>
            <person name="Januszkiewicz K."/>
            <person name="Wedrychowicz H."/>
        </authorList>
    </citation>
    <scope>NUCLEOTIDE SEQUENCE [LARGE SCALE GENOMIC DNA]</scope>
    <source>
        <strain evidence="9 10">DSM 21864</strain>
    </source>
</reference>
<gene>
    <name evidence="9" type="ORF">SAMN05444401_2499</name>
</gene>
<protein>
    <recommendedName>
        <fullName evidence="3 7">Ribonuclease</fullName>
        <ecNumber evidence="7">3.1.27.-</ecNumber>
    </recommendedName>
</protein>
<dbReference type="RefSeq" id="WP_073006965.1">
    <property type="nucleotide sequence ID" value="NZ_FQZO01000003.1"/>
</dbReference>
<evidence type="ECO:0000313" key="9">
    <source>
        <dbReference type="EMBL" id="SHJ20766.1"/>
    </source>
</evidence>
<evidence type="ECO:0000256" key="4">
    <source>
        <dbReference type="ARBA" id="ARBA00022525"/>
    </source>
</evidence>
<keyword evidence="7" id="KW-0255">Endonuclease</keyword>
<dbReference type="InterPro" id="IPR001887">
    <property type="entry name" value="Barnase"/>
</dbReference>
<dbReference type="EC" id="3.1.27.-" evidence="7"/>
<evidence type="ECO:0000256" key="7">
    <source>
        <dbReference type="PIRNR" id="PIRNR001013"/>
    </source>
</evidence>
<evidence type="ECO:0000256" key="8">
    <source>
        <dbReference type="PIRSR" id="PIRSR001013-1"/>
    </source>
</evidence>
<name>A0A1M6HF36_9CLOT</name>
<dbReference type="GO" id="GO:0005576">
    <property type="term" value="C:extracellular region"/>
    <property type="evidence" value="ECO:0007669"/>
    <property type="project" value="UniProtKB-SubCell"/>
</dbReference>
<proteinExistence type="inferred from homology"/>
<feature type="chain" id="PRO_5011836460" description="Ribonuclease" evidence="7">
    <location>
        <begin position="23"/>
        <end position="156"/>
    </location>
</feature>
<dbReference type="InterPro" id="IPR016191">
    <property type="entry name" value="Ribonuclease/ribotoxin"/>
</dbReference>
<evidence type="ECO:0000313" key="10">
    <source>
        <dbReference type="Proteomes" id="UP000184080"/>
    </source>
</evidence>
<organism evidence="9 10">
    <name type="scientific">Clostridium amylolyticum</name>
    <dbReference type="NCBI Taxonomy" id="1121298"/>
    <lineage>
        <taxon>Bacteria</taxon>
        <taxon>Bacillati</taxon>
        <taxon>Bacillota</taxon>
        <taxon>Clostridia</taxon>
        <taxon>Eubacteriales</taxon>
        <taxon>Clostridiaceae</taxon>
        <taxon>Clostridium</taxon>
    </lineage>
</organism>
<evidence type="ECO:0000256" key="1">
    <source>
        <dbReference type="ARBA" id="ARBA00004613"/>
    </source>
</evidence>
<dbReference type="OrthoDB" id="9803442at2"/>
<dbReference type="PRINTS" id="PR00117">
    <property type="entry name" value="BARNASE"/>
</dbReference>
<comment type="subcellular location">
    <subcellularLocation>
        <location evidence="1 7">Secreted</location>
    </subcellularLocation>
</comment>
<dbReference type="InterPro" id="IPR000026">
    <property type="entry name" value="N1-like"/>
</dbReference>
<dbReference type="SUPFAM" id="SSF53933">
    <property type="entry name" value="Microbial ribonucleases"/>
    <property type="match status" value="1"/>
</dbReference>
<feature type="signal peptide" evidence="7">
    <location>
        <begin position="1"/>
        <end position="22"/>
    </location>
</feature>